<accession>A0A0K2Y6F9</accession>
<gene>
    <name evidence="1" type="ORF">HAL07_06230</name>
</gene>
<proteinExistence type="predicted"/>
<dbReference type="AlphaFoldDB" id="A0A0K2Y6F9"/>
<evidence type="ECO:0000313" key="1">
    <source>
        <dbReference type="EMBL" id="CRI32148.1"/>
    </source>
</evidence>
<protein>
    <submittedName>
        <fullName evidence="1">Uncharacterized protein</fullName>
    </submittedName>
</protein>
<dbReference type="Proteomes" id="UP000043437">
    <property type="component" value="Unassembled WGS sequence"/>
</dbReference>
<name>A0A0K2Y6F9_9HELI</name>
<sequence>MHLINPVFKNTILRFLGLFRAEIRKFLTQIFSIFLDFLQ</sequence>
<reference evidence="2" key="1">
    <citation type="submission" date="2014-12" db="EMBL/GenBank/DDBJ databases">
        <authorList>
            <person name="Jaenicke S."/>
        </authorList>
    </citation>
    <scope>NUCLEOTIDE SEQUENCE [LARGE SCALE GENOMIC DNA]</scope>
</reference>
<evidence type="ECO:0000313" key="2">
    <source>
        <dbReference type="Proteomes" id="UP000043437"/>
    </source>
</evidence>
<dbReference type="EMBL" id="CDMG01000004">
    <property type="protein sequence ID" value="CRI32148.1"/>
    <property type="molecule type" value="Genomic_DNA"/>
</dbReference>
<organism evidence="1 2">
    <name type="scientific">Helicobacter ailurogastricus</name>
    <dbReference type="NCBI Taxonomy" id="1578720"/>
    <lineage>
        <taxon>Bacteria</taxon>
        <taxon>Pseudomonadati</taxon>
        <taxon>Campylobacterota</taxon>
        <taxon>Epsilonproteobacteria</taxon>
        <taxon>Campylobacterales</taxon>
        <taxon>Helicobacteraceae</taxon>
        <taxon>Helicobacter</taxon>
    </lineage>
</organism>